<proteinExistence type="predicted"/>
<reference evidence="3" key="1">
    <citation type="submission" date="2015-11" db="EMBL/GenBank/DDBJ databases">
        <title>De novo transcriptome assembly of four potential Pierce s Disease insect vectors from Arizona vineyards.</title>
        <authorList>
            <person name="Tassone E.E."/>
        </authorList>
    </citation>
    <scope>NUCLEOTIDE SEQUENCE</scope>
</reference>
<organism evidence="3">
    <name type="scientific">Homalodisca liturata</name>
    <dbReference type="NCBI Taxonomy" id="320908"/>
    <lineage>
        <taxon>Eukaryota</taxon>
        <taxon>Metazoa</taxon>
        <taxon>Ecdysozoa</taxon>
        <taxon>Arthropoda</taxon>
        <taxon>Hexapoda</taxon>
        <taxon>Insecta</taxon>
        <taxon>Pterygota</taxon>
        <taxon>Neoptera</taxon>
        <taxon>Paraneoptera</taxon>
        <taxon>Hemiptera</taxon>
        <taxon>Auchenorrhyncha</taxon>
        <taxon>Membracoidea</taxon>
        <taxon>Cicadellidae</taxon>
        <taxon>Cicadellinae</taxon>
        <taxon>Proconiini</taxon>
        <taxon>Homalodisca</taxon>
    </lineage>
</organism>
<gene>
    <name evidence="3" type="ORF">g.27220</name>
</gene>
<evidence type="ECO:0000313" key="3">
    <source>
        <dbReference type="EMBL" id="JAS71932.1"/>
    </source>
</evidence>
<feature type="signal peptide" evidence="2">
    <location>
        <begin position="1"/>
        <end position="20"/>
    </location>
</feature>
<keyword evidence="2" id="KW-0732">Signal</keyword>
<name>A0A1B6HBF4_9HEMI</name>
<evidence type="ECO:0000256" key="2">
    <source>
        <dbReference type="SAM" id="SignalP"/>
    </source>
</evidence>
<accession>A0A1B6HBF4</accession>
<dbReference type="AlphaFoldDB" id="A0A1B6HBF4"/>
<feature type="region of interest" description="Disordered" evidence="1">
    <location>
        <begin position="552"/>
        <end position="583"/>
    </location>
</feature>
<protein>
    <submittedName>
        <fullName evidence="3">Uncharacterized protein</fullName>
    </submittedName>
</protein>
<sequence length="708" mass="79953">MESRQLILCVFLVWMHQAVCWPEYEEIFSDEEIPTNMSGIEKSSIIRSVTISTTKMDYTNINKNLNTTTLSMHKVLPGQQRHKRDPMSQKEELNYTTESVNHIDSNSESVEEYEISTSTDETNISTTLQQQNLGLKLTNGNATYSTEEEPKSTTGSVNSTYIYSESVDENEISTSTNENNFSTTLQEQNLGLKLTKGNTTYSTEEESKSTTGSVNSTIMNIETVAENNEILSSTAKMNISTNLQQQNLELVLGNAYISNSSEEELKHTTESVNSNDLNSIIVDKDNEVSSSTSKAIKQSILQKSDTLLWLNGSDSNSATKDEPKYTAEIVNVSNINFETGNIRSFDSTAENSTTTSFHLIYTTFGLTGLNKSDSVDVKLNYTTENHNSNTNNYRSNETEYYTPYFVPVTYGNLISSNKNYNKSTTTTNSNLIKPNTSTIVTKQNKSDLDTKQNNFTFGNTTNNIEIIEISTTYERKTPEDTKSRYFKINAEKEFLKSETYKTVKPLSKSINNHTQHRKFEPDIQNSLVTYAITQKNLPKVHEGTYQTHRKSYHANHSSNRYTAKAESKSRQNLGSNNNSSINNSIISQYNPITRNRQAEVHQRGKNNVIFSGTIPQIAKYKLVQNIENNDTVKYSMKAEGETNLDVKEEKHHNINLVIKKENVTSSLTKKIGSFLNKEIKMKVRSILEFLGTISWGSFIFYSVGKENS</sequence>
<evidence type="ECO:0000256" key="1">
    <source>
        <dbReference type="SAM" id="MobiDB-lite"/>
    </source>
</evidence>
<dbReference type="EMBL" id="GECU01035774">
    <property type="protein sequence ID" value="JAS71932.1"/>
    <property type="molecule type" value="Transcribed_RNA"/>
</dbReference>
<feature type="chain" id="PRO_5008584206" evidence="2">
    <location>
        <begin position="21"/>
        <end position="708"/>
    </location>
</feature>